<accession>A0AAW1KV61</accession>
<dbReference type="Gene3D" id="3.40.50.720">
    <property type="entry name" value="NAD(P)-binding Rossmann-like Domain"/>
    <property type="match status" value="1"/>
</dbReference>
<gene>
    <name evidence="1" type="ORF">RND81_05G219600</name>
</gene>
<proteinExistence type="predicted"/>
<dbReference type="AlphaFoldDB" id="A0AAW1KV61"/>
<sequence length="73" mass="8122">MTDSYFFPILLPEKLACILCDCGLIRTICLNHLLVHQAEEGARIAGASRIVGVARNPKRFEEAKEFGVTDFVN</sequence>
<organism evidence="1 2">
    <name type="scientific">Saponaria officinalis</name>
    <name type="common">Common soapwort</name>
    <name type="synonym">Lychnis saponaria</name>
    <dbReference type="NCBI Taxonomy" id="3572"/>
    <lineage>
        <taxon>Eukaryota</taxon>
        <taxon>Viridiplantae</taxon>
        <taxon>Streptophyta</taxon>
        <taxon>Embryophyta</taxon>
        <taxon>Tracheophyta</taxon>
        <taxon>Spermatophyta</taxon>
        <taxon>Magnoliopsida</taxon>
        <taxon>eudicotyledons</taxon>
        <taxon>Gunneridae</taxon>
        <taxon>Pentapetalae</taxon>
        <taxon>Caryophyllales</taxon>
        <taxon>Caryophyllaceae</taxon>
        <taxon>Caryophylleae</taxon>
        <taxon>Saponaria</taxon>
    </lineage>
</organism>
<keyword evidence="2" id="KW-1185">Reference proteome</keyword>
<reference evidence="1" key="1">
    <citation type="submission" date="2024-03" db="EMBL/GenBank/DDBJ databases">
        <title>WGS assembly of Saponaria officinalis var. Norfolk2.</title>
        <authorList>
            <person name="Jenkins J."/>
            <person name="Shu S."/>
            <person name="Grimwood J."/>
            <person name="Barry K."/>
            <person name="Goodstein D."/>
            <person name="Schmutz J."/>
            <person name="Leebens-Mack J."/>
            <person name="Osbourn A."/>
        </authorList>
    </citation>
    <scope>NUCLEOTIDE SEQUENCE [LARGE SCALE GENOMIC DNA]</scope>
    <source>
        <strain evidence="1">JIC</strain>
    </source>
</reference>
<evidence type="ECO:0000313" key="2">
    <source>
        <dbReference type="Proteomes" id="UP001443914"/>
    </source>
</evidence>
<dbReference type="InterPro" id="IPR036291">
    <property type="entry name" value="NAD(P)-bd_dom_sf"/>
</dbReference>
<dbReference type="Proteomes" id="UP001443914">
    <property type="component" value="Unassembled WGS sequence"/>
</dbReference>
<comment type="caution">
    <text evidence="1">The sequence shown here is derived from an EMBL/GenBank/DDBJ whole genome shotgun (WGS) entry which is preliminary data.</text>
</comment>
<name>A0AAW1KV61_SAPOF</name>
<protein>
    <recommendedName>
        <fullName evidence="3">Alcohol dehydrogenase-like C-terminal domain-containing protein</fullName>
    </recommendedName>
</protein>
<dbReference type="EMBL" id="JBDFQZ010000005">
    <property type="protein sequence ID" value="KAK9726496.1"/>
    <property type="molecule type" value="Genomic_DNA"/>
</dbReference>
<dbReference type="SUPFAM" id="SSF51735">
    <property type="entry name" value="NAD(P)-binding Rossmann-fold domains"/>
    <property type="match status" value="1"/>
</dbReference>
<evidence type="ECO:0000313" key="1">
    <source>
        <dbReference type="EMBL" id="KAK9726496.1"/>
    </source>
</evidence>
<evidence type="ECO:0008006" key="3">
    <source>
        <dbReference type="Google" id="ProtNLM"/>
    </source>
</evidence>